<dbReference type="VEuPathDB" id="FungiDB:VP01_7215g1"/>
<reference evidence="1 2" key="1">
    <citation type="submission" date="2015-08" db="EMBL/GenBank/DDBJ databases">
        <title>Next Generation Sequencing and Analysis of the Genome of Puccinia sorghi L Schw, the Causal Agent of Maize Common Rust.</title>
        <authorList>
            <person name="Rochi L."/>
            <person name="Burguener G."/>
            <person name="Darino M."/>
            <person name="Turjanski A."/>
            <person name="Kreff E."/>
            <person name="Dieguez M.J."/>
            <person name="Sacco F."/>
        </authorList>
    </citation>
    <scope>NUCLEOTIDE SEQUENCE [LARGE SCALE GENOMIC DNA]</scope>
    <source>
        <strain evidence="1 2">RO10H11247</strain>
    </source>
</reference>
<comment type="caution">
    <text evidence="1">The sequence shown here is derived from an EMBL/GenBank/DDBJ whole genome shotgun (WGS) entry which is preliminary data.</text>
</comment>
<dbReference type="Proteomes" id="UP000037035">
    <property type="component" value="Unassembled WGS sequence"/>
</dbReference>
<evidence type="ECO:0000313" key="2">
    <source>
        <dbReference type="Proteomes" id="UP000037035"/>
    </source>
</evidence>
<dbReference type="OrthoDB" id="2506708at2759"/>
<organism evidence="1 2">
    <name type="scientific">Puccinia sorghi</name>
    <dbReference type="NCBI Taxonomy" id="27349"/>
    <lineage>
        <taxon>Eukaryota</taxon>
        <taxon>Fungi</taxon>
        <taxon>Dikarya</taxon>
        <taxon>Basidiomycota</taxon>
        <taxon>Pucciniomycotina</taxon>
        <taxon>Pucciniomycetes</taxon>
        <taxon>Pucciniales</taxon>
        <taxon>Pucciniaceae</taxon>
        <taxon>Puccinia</taxon>
    </lineage>
</organism>
<gene>
    <name evidence="1" type="ORF">VP01_7215g1</name>
</gene>
<dbReference type="AlphaFoldDB" id="A0A0L6UD75"/>
<accession>A0A0L6UD75</accession>
<sequence length="195" mass="22397">MFHAFQLKSRNMTCLMALPKEIVMLNGAFWGWFTVSSSMTKSLFATWCTYSLLKNVVNTSLGRVRGAAPCLEVLYNQIHQAFLSTAGLLVVLVNWSLIPMHVKIQFAYLQLEKAYHALNPTHGHGSQWTPINNQLELLGKKSDEYLRESTNLWTRWCNLHKCSKHTTFPHPGRGEQCFSVAREGIFIHRQTKWSQ</sequence>
<proteinExistence type="predicted"/>
<protein>
    <submittedName>
        <fullName evidence="1">Uncharacterized protein</fullName>
    </submittedName>
</protein>
<keyword evidence="2" id="KW-1185">Reference proteome</keyword>
<name>A0A0L6UD75_9BASI</name>
<dbReference type="EMBL" id="LAVV01012623">
    <property type="protein sequence ID" value="KNZ46493.1"/>
    <property type="molecule type" value="Genomic_DNA"/>
</dbReference>
<evidence type="ECO:0000313" key="1">
    <source>
        <dbReference type="EMBL" id="KNZ46493.1"/>
    </source>
</evidence>